<feature type="region of interest" description="Disordered" evidence="1">
    <location>
        <begin position="1"/>
        <end position="34"/>
    </location>
</feature>
<dbReference type="GeneID" id="19211214"/>
<comment type="caution">
    <text evidence="2">The sequence shown here is derived from an EMBL/GenBank/DDBJ whole genome shotgun (WGS) entry which is preliminary data.</text>
</comment>
<dbReference type="OrthoDB" id="17066at2759"/>
<dbReference type="RefSeq" id="XP_007764893.1">
    <property type="nucleotide sequence ID" value="XM_007766703.1"/>
</dbReference>
<dbReference type="KEGG" id="cput:CONPUDRAFT_87845"/>
<dbReference type="Proteomes" id="UP000053558">
    <property type="component" value="Unassembled WGS sequence"/>
</dbReference>
<protein>
    <submittedName>
        <fullName evidence="2">Uncharacterized protein</fullName>
    </submittedName>
</protein>
<reference evidence="3" key="1">
    <citation type="journal article" date="2012" name="Science">
        <title>The Paleozoic origin of enzymatic lignin decomposition reconstructed from 31 fungal genomes.</title>
        <authorList>
            <person name="Floudas D."/>
            <person name="Binder M."/>
            <person name="Riley R."/>
            <person name="Barry K."/>
            <person name="Blanchette R.A."/>
            <person name="Henrissat B."/>
            <person name="Martinez A.T."/>
            <person name="Otillar R."/>
            <person name="Spatafora J.W."/>
            <person name="Yadav J.S."/>
            <person name="Aerts A."/>
            <person name="Benoit I."/>
            <person name="Boyd A."/>
            <person name="Carlson A."/>
            <person name="Copeland A."/>
            <person name="Coutinho P.M."/>
            <person name="de Vries R.P."/>
            <person name="Ferreira P."/>
            <person name="Findley K."/>
            <person name="Foster B."/>
            <person name="Gaskell J."/>
            <person name="Glotzer D."/>
            <person name="Gorecki P."/>
            <person name="Heitman J."/>
            <person name="Hesse C."/>
            <person name="Hori C."/>
            <person name="Igarashi K."/>
            <person name="Jurgens J.A."/>
            <person name="Kallen N."/>
            <person name="Kersten P."/>
            <person name="Kohler A."/>
            <person name="Kuees U."/>
            <person name="Kumar T.K.A."/>
            <person name="Kuo A."/>
            <person name="LaButti K."/>
            <person name="Larrondo L.F."/>
            <person name="Lindquist E."/>
            <person name="Ling A."/>
            <person name="Lombard V."/>
            <person name="Lucas S."/>
            <person name="Lundell T."/>
            <person name="Martin R."/>
            <person name="McLaughlin D.J."/>
            <person name="Morgenstern I."/>
            <person name="Morin E."/>
            <person name="Murat C."/>
            <person name="Nagy L.G."/>
            <person name="Nolan M."/>
            <person name="Ohm R.A."/>
            <person name="Patyshakuliyeva A."/>
            <person name="Rokas A."/>
            <person name="Ruiz-Duenas F.J."/>
            <person name="Sabat G."/>
            <person name="Salamov A."/>
            <person name="Samejima M."/>
            <person name="Schmutz J."/>
            <person name="Slot J.C."/>
            <person name="St John F."/>
            <person name="Stenlid J."/>
            <person name="Sun H."/>
            <person name="Sun S."/>
            <person name="Syed K."/>
            <person name="Tsang A."/>
            <person name="Wiebenga A."/>
            <person name="Young D."/>
            <person name="Pisabarro A."/>
            <person name="Eastwood D.C."/>
            <person name="Martin F."/>
            <person name="Cullen D."/>
            <person name="Grigoriev I.V."/>
            <person name="Hibbett D.S."/>
        </authorList>
    </citation>
    <scope>NUCLEOTIDE SEQUENCE [LARGE SCALE GENOMIC DNA]</scope>
    <source>
        <strain evidence="3">RWD-64-598 SS2</strain>
    </source>
</reference>
<evidence type="ECO:0000313" key="2">
    <source>
        <dbReference type="EMBL" id="EIW85391.1"/>
    </source>
</evidence>
<sequence length="230" mass="26384">MSKRLSSFKGPSTPNSSPARQVNQPESPSRLAESTYHRKIRASLQELRLAAHTWDDIVLIDGLKAAKTLVDSRTELDNALAQIPTDSQPRTRLVEPKLATMDKCIEQLDAVLVKLRRQFRRMSAVIDAMESILFEAHATKGPQWCKEQPLWISWSLEKFVTSVSDILLPYHRSLNMHIEIVESLRPHSATFEVSKDAIRKWVDQPFLEDESWDAIWEDLCAVEVHRWDTA</sequence>
<gene>
    <name evidence="2" type="ORF">CONPUDRAFT_87845</name>
</gene>
<dbReference type="AlphaFoldDB" id="A0A5M3N3B5"/>
<evidence type="ECO:0000256" key="1">
    <source>
        <dbReference type="SAM" id="MobiDB-lite"/>
    </source>
</evidence>
<feature type="compositionally biased region" description="Polar residues" evidence="1">
    <location>
        <begin position="9"/>
        <end position="27"/>
    </location>
</feature>
<dbReference type="OMA" id="ESTYHRK"/>
<evidence type="ECO:0000313" key="3">
    <source>
        <dbReference type="Proteomes" id="UP000053558"/>
    </source>
</evidence>
<name>A0A5M3N3B5_CONPW</name>
<accession>A0A5M3N3B5</accession>
<keyword evidence="3" id="KW-1185">Reference proteome</keyword>
<dbReference type="EMBL" id="JH711574">
    <property type="protein sequence ID" value="EIW85391.1"/>
    <property type="molecule type" value="Genomic_DNA"/>
</dbReference>
<proteinExistence type="predicted"/>
<organism evidence="2 3">
    <name type="scientific">Coniophora puteana (strain RWD-64-598)</name>
    <name type="common">Brown rot fungus</name>
    <dbReference type="NCBI Taxonomy" id="741705"/>
    <lineage>
        <taxon>Eukaryota</taxon>
        <taxon>Fungi</taxon>
        <taxon>Dikarya</taxon>
        <taxon>Basidiomycota</taxon>
        <taxon>Agaricomycotina</taxon>
        <taxon>Agaricomycetes</taxon>
        <taxon>Agaricomycetidae</taxon>
        <taxon>Boletales</taxon>
        <taxon>Coniophorineae</taxon>
        <taxon>Coniophoraceae</taxon>
        <taxon>Coniophora</taxon>
    </lineage>
</organism>